<dbReference type="InterPro" id="IPR036366">
    <property type="entry name" value="PGBDSf"/>
</dbReference>
<dbReference type="SUPFAM" id="SSF47090">
    <property type="entry name" value="PGBD-like"/>
    <property type="match status" value="1"/>
</dbReference>
<dbReference type="RefSeq" id="WP_380962406.1">
    <property type="nucleotide sequence ID" value="NZ_JBHTCO010000001.1"/>
</dbReference>
<gene>
    <name evidence="3" type="ORF">ACFQRG_00195</name>
</gene>
<dbReference type="InterPro" id="IPR002477">
    <property type="entry name" value="Peptidoglycan-bd-like"/>
</dbReference>
<dbReference type="InterPro" id="IPR036365">
    <property type="entry name" value="PGBD-like_sf"/>
</dbReference>
<feature type="domain" description="Peptidoglycan binding-like" evidence="2">
    <location>
        <begin position="46"/>
        <end position="104"/>
    </location>
</feature>
<protein>
    <submittedName>
        <fullName evidence="3">Peptidoglycan-binding protein</fullName>
    </submittedName>
</protein>
<sequence>MKKKWPISILALSFAFLFATSSMASAAGFHHPEHWNENSTLYQGKSGTEVKNMQYILNVMSFYTETGIVDVDGIYGPKTAQAVKTYQKAHGLTADGIVGPKTWKSFSQYIEKKNSSTYGAGGYMGLRIQWKYDNTSDRSPSTATVYGNGDTQSDKYRLYPH</sequence>
<evidence type="ECO:0000259" key="2">
    <source>
        <dbReference type="Pfam" id="PF01471"/>
    </source>
</evidence>
<dbReference type="Gene3D" id="1.10.101.10">
    <property type="entry name" value="PGBD-like superfamily/PGBD"/>
    <property type="match status" value="1"/>
</dbReference>
<dbReference type="Pfam" id="PF01471">
    <property type="entry name" value="PG_binding_1"/>
    <property type="match status" value="1"/>
</dbReference>
<keyword evidence="1" id="KW-0732">Signal</keyword>
<reference evidence="4" key="1">
    <citation type="journal article" date="2019" name="Int. J. Syst. Evol. Microbiol.">
        <title>The Global Catalogue of Microorganisms (GCM) 10K type strain sequencing project: providing services to taxonomists for standard genome sequencing and annotation.</title>
        <authorList>
            <consortium name="The Broad Institute Genomics Platform"/>
            <consortium name="The Broad Institute Genome Sequencing Center for Infectious Disease"/>
            <person name="Wu L."/>
            <person name="Ma J."/>
        </authorList>
    </citation>
    <scope>NUCLEOTIDE SEQUENCE [LARGE SCALE GENOMIC DNA]</scope>
    <source>
        <strain evidence="4">CGMCC 1.16305</strain>
    </source>
</reference>
<evidence type="ECO:0000256" key="1">
    <source>
        <dbReference type="SAM" id="SignalP"/>
    </source>
</evidence>
<accession>A0ABW2PT03</accession>
<feature type="signal peptide" evidence="1">
    <location>
        <begin position="1"/>
        <end position="26"/>
    </location>
</feature>
<evidence type="ECO:0000313" key="4">
    <source>
        <dbReference type="Proteomes" id="UP001596505"/>
    </source>
</evidence>
<proteinExistence type="predicted"/>
<evidence type="ECO:0000313" key="3">
    <source>
        <dbReference type="EMBL" id="MFC7391431.1"/>
    </source>
</evidence>
<name>A0ABW2PT03_9BACL</name>
<dbReference type="Proteomes" id="UP001596505">
    <property type="component" value="Unassembled WGS sequence"/>
</dbReference>
<comment type="caution">
    <text evidence="3">The sequence shown here is derived from an EMBL/GenBank/DDBJ whole genome shotgun (WGS) entry which is preliminary data.</text>
</comment>
<dbReference type="EMBL" id="JBHTCO010000001">
    <property type="protein sequence ID" value="MFC7391431.1"/>
    <property type="molecule type" value="Genomic_DNA"/>
</dbReference>
<organism evidence="3 4">
    <name type="scientific">Scopulibacillus cellulosilyticus</name>
    <dbReference type="NCBI Taxonomy" id="2665665"/>
    <lineage>
        <taxon>Bacteria</taxon>
        <taxon>Bacillati</taxon>
        <taxon>Bacillota</taxon>
        <taxon>Bacilli</taxon>
        <taxon>Bacillales</taxon>
        <taxon>Sporolactobacillaceae</taxon>
        <taxon>Scopulibacillus</taxon>
    </lineage>
</organism>
<keyword evidence="4" id="KW-1185">Reference proteome</keyword>
<feature type="chain" id="PRO_5046557827" evidence="1">
    <location>
        <begin position="27"/>
        <end position="161"/>
    </location>
</feature>